<protein>
    <submittedName>
        <fullName evidence="2">Nuclear transport factor 2 family protein</fullName>
    </submittedName>
</protein>
<keyword evidence="1" id="KW-0732">Signal</keyword>
<proteinExistence type="predicted"/>
<name>A0A9X2RHQ0_9BACT</name>
<organism evidence="2 3">
    <name type="scientific">Gracilimonas sediminicola</name>
    <dbReference type="NCBI Taxonomy" id="2952158"/>
    <lineage>
        <taxon>Bacteria</taxon>
        <taxon>Pseudomonadati</taxon>
        <taxon>Balneolota</taxon>
        <taxon>Balneolia</taxon>
        <taxon>Balneolales</taxon>
        <taxon>Balneolaceae</taxon>
        <taxon>Gracilimonas</taxon>
    </lineage>
</organism>
<comment type="caution">
    <text evidence="2">The sequence shown here is derived from an EMBL/GenBank/DDBJ whole genome shotgun (WGS) entry which is preliminary data.</text>
</comment>
<dbReference type="InterPro" id="IPR039437">
    <property type="entry name" value="FrzH/put_lumazine-bd"/>
</dbReference>
<feature type="signal peptide" evidence="1">
    <location>
        <begin position="1"/>
        <end position="22"/>
    </location>
</feature>
<dbReference type="InterPro" id="IPR032710">
    <property type="entry name" value="NTF2-like_dom_sf"/>
</dbReference>
<dbReference type="AlphaFoldDB" id="A0A9X2RHQ0"/>
<dbReference type="SUPFAM" id="SSF54427">
    <property type="entry name" value="NTF2-like"/>
    <property type="match status" value="1"/>
</dbReference>
<evidence type="ECO:0000256" key="1">
    <source>
        <dbReference type="SAM" id="SignalP"/>
    </source>
</evidence>
<dbReference type="Gene3D" id="3.10.450.50">
    <property type="match status" value="1"/>
</dbReference>
<feature type="chain" id="PRO_5040804690" evidence="1">
    <location>
        <begin position="23"/>
        <end position="156"/>
    </location>
</feature>
<sequence>MKHFLLLIAAALLFTVPESVNAQTQDVKDVRATIEQLFDGMRASDSAMVADAFTKDAIMKRVATNQEGEVMVNTGNLDSFLNAIGSPKEQVWDERIGSYDINIDGNLATVWTPFEFYIGDKFSHCGVNSFQLVKKEGDWKIFFIVDTSRQSNCVES</sequence>
<dbReference type="Pfam" id="PF12893">
    <property type="entry name" value="Lumazine_bd_2"/>
    <property type="match status" value="1"/>
</dbReference>
<reference evidence="2" key="1">
    <citation type="submission" date="2022-06" db="EMBL/GenBank/DDBJ databases">
        <title>Gracilimonas sp. CAU 1638 isolated from sea sediment.</title>
        <authorList>
            <person name="Kim W."/>
        </authorList>
    </citation>
    <scope>NUCLEOTIDE SEQUENCE</scope>
    <source>
        <strain evidence="2">CAU 1638</strain>
    </source>
</reference>
<dbReference type="Proteomes" id="UP001139125">
    <property type="component" value="Unassembled WGS sequence"/>
</dbReference>
<gene>
    <name evidence="2" type="ORF">NM125_10640</name>
</gene>
<dbReference type="RefSeq" id="WP_255134909.1">
    <property type="nucleotide sequence ID" value="NZ_JANDBC010000002.1"/>
</dbReference>
<accession>A0A9X2RHQ0</accession>
<keyword evidence="3" id="KW-1185">Reference proteome</keyword>
<dbReference type="EMBL" id="JANDBC010000002">
    <property type="protein sequence ID" value="MCP9292034.1"/>
    <property type="molecule type" value="Genomic_DNA"/>
</dbReference>
<evidence type="ECO:0000313" key="3">
    <source>
        <dbReference type="Proteomes" id="UP001139125"/>
    </source>
</evidence>
<evidence type="ECO:0000313" key="2">
    <source>
        <dbReference type="EMBL" id="MCP9292034.1"/>
    </source>
</evidence>